<evidence type="ECO:0000259" key="1">
    <source>
        <dbReference type="PROSITE" id="PS50943"/>
    </source>
</evidence>
<proteinExistence type="predicted"/>
<dbReference type="SMART" id="SM00530">
    <property type="entry name" value="HTH_XRE"/>
    <property type="match status" value="1"/>
</dbReference>
<dbReference type="KEGG" id="amt:Amet_0175"/>
<feature type="domain" description="HTH cro/C1-type" evidence="1">
    <location>
        <begin position="23"/>
        <end position="51"/>
    </location>
</feature>
<evidence type="ECO:0000313" key="3">
    <source>
        <dbReference type="Proteomes" id="UP000001572"/>
    </source>
</evidence>
<protein>
    <submittedName>
        <fullName evidence="2">Helix-turn-helix domain protein</fullName>
    </submittedName>
</protein>
<accession>A6TJP4</accession>
<dbReference type="AlphaFoldDB" id="A6TJP4"/>
<dbReference type="PROSITE" id="PS50943">
    <property type="entry name" value="HTH_CROC1"/>
    <property type="match status" value="1"/>
</dbReference>
<dbReference type="eggNOG" id="COG3093">
    <property type="taxonomic scope" value="Bacteria"/>
</dbReference>
<gene>
    <name evidence="2" type="ordered locus">Amet_0175</name>
</gene>
<dbReference type="InterPro" id="IPR010982">
    <property type="entry name" value="Lambda_DNA-bd_dom_sf"/>
</dbReference>
<sequence length="75" mass="8777">MRRGMVKRRLTRLGSAVHGRLVQLNMTQRELAKEIGTSEVYLSMILRGRRSGNKYRMKIVEQLDLDETFTDTNNH</sequence>
<dbReference type="SUPFAM" id="SSF47413">
    <property type="entry name" value="lambda repressor-like DNA-binding domains"/>
    <property type="match status" value="1"/>
</dbReference>
<dbReference type="CDD" id="cd00093">
    <property type="entry name" value="HTH_XRE"/>
    <property type="match status" value="1"/>
</dbReference>
<dbReference type="HOGENOM" id="CLU_192101_2_0_9"/>
<organism evidence="2 3">
    <name type="scientific">Alkaliphilus metalliredigens (strain QYMF)</name>
    <dbReference type="NCBI Taxonomy" id="293826"/>
    <lineage>
        <taxon>Bacteria</taxon>
        <taxon>Bacillati</taxon>
        <taxon>Bacillota</taxon>
        <taxon>Clostridia</taxon>
        <taxon>Peptostreptococcales</taxon>
        <taxon>Natronincolaceae</taxon>
        <taxon>Alkaliphilus</taxon>
    </lineage>
</organism>
<dbReference type="Pfam" id="PF01381">
    <property type="entry name" value="HTH_3"/>
    <property type="match status" value="1"/>
</dbReference>
<evidence type="ECO:0000313" key="2">
    <source>
        <dbReference type="EMBL" id="ABR46412.1"/>
    </source>
</evidence>
<keyword evidence="3" id="KW-1185">Reference proteome</keyword>
<dbReference type="STRING" id="293826.Amet_0175"/>
<dbReference type="InterPro" id="IPR001387">
    <property type="entry name" value="Cro/C1-type_HTH"/>
</dbReference>
<name>A6TJP4_ALKMQ</name>
<dbReference type="Gene3D" id="1.10.260.40">
    <property type="entry name" value="lambda repressor-like DNA-binding domains"/>
    <property type="match status" value="1"/>
</dbReference>
<dbReference type="GO" id="GO:0003677">
    <property type="term" value="F:DNA binding"/>
    <property type="evidence" value="ECO:0007669"/>
    <property type="project" value="InterPro"/>
</dbReference>
<dbReference type="Proteomes" id="UP000001572">
    <property type="component" value="Chromosome"/>
</dbReference>
<reference evidence="3" key="1">
    <citation type="journal article" date="2016" name="Genome Announc.">
        <title>Complete genome sequence of Alkaliphilus metalliredigens strain QYMF, an alkaliphilic and metal-reducing bacterium isolated from borax-contaminated leachate ponds.</title>
        <authorList>
            <person name="Hwang C."/>
            <person name="Copeland A."/>
            <person name="Lucas S."/>
            <person name="Lapidus A."/>
            <person name="Barry K."/>
            <person name="Detter J.C."/>
            <person name="Glavina Del Rio T."/>
            <person name="Hammon N."/>
            <person name="Israni S."/>
            <person name="Dalin E."/>
            <person name="Tice H."/>
            <person name="Pitluck S."/>
            <person name="Chertkov O."/>
            <person name="Brettin T."/>
            <person name="Bruce D."/>
            <person name="Han C."/>
            <person name="Schmutz J."/>
            <person name="Larimer F."/>
            <person name="Land M.L."/>
            <person name="Hauser L."/>
            <person name="Kyrpides N."/>
            <person name="Mikhailova N."/>
            <person name="Ye Q."/>
            <person name="Zhou J."/>
            <person name="Richardson P."/>
            <person name="Fields M.W."/>
        </authorList>
    </citation>
    <scope>NUCLEOTIDE SEQUENCE [LARGE SCALE GENOMIC DNA]</scope>
    <source>
        <strain evidence="3">QYMF</strain>
    </source>
</reference>
<dbReference type="EMBL" id="CP000724">
    <property type="protein sequence ID" value="ABR46412.1"/>
    <property type="molecule type" value="Genomic_DNA"/>
</dbReference>